<sequence length="126" mass="14717">MSPLTIIGWVLFAGVIAYYLWNYVSYRRMAKQVDNDTFKELMRQGQVIDLRDPASFRARHILGARNFPAQQFAASIKALRKDKPILLYENVRPQYRVKAVKTLRKAGYTDLYVLKEGLDYWNGKVK</sequence>
<dbReference type="PROSITE" id="PS50206">
    <property type="entry name" value="RHODANESE_3"/>
    <property type="match status" value="1"/>
</dbReference>
<dbReference type="PANTHER" id="PTHR43031:SF18">
    <property type="entry name" value="RHODANESE-RELATED SULFURTRANSFERASES"/>
    <property type="match status" value="1"/>
</dbReference>
<keyword evidence="1" id="KW-0472">Membrane</keyword>
<dbReference type="AlphaFoldDB" id="A0A380JND2"/>
<dbReference type="InterPro" id="IPR050229">
    <property type="entry name" value="GlpE_sulfurtransferase"/>
</dbReference>
<evidence type="ECO:0000313" key="4">
    <source>
        <dbReference type="Proteomes" id="UP000254461"/>
    </source>
</evidence>
<dbReference type="SUPFAM" id="SSF52821">
    <property type="entry name" value="Rhodanese/Cell cycle control phosphatase"/>
    <property type="match status" value="1"/>
</dbReference>
<dbReference type="InterPro" id="IPR036873">
    <property type="entry name" value="Rhodanese-like_dom_sf"/>
</dbReference>
<dbReference type="RefSeq" id="WP_115250708.1">
    <property type="nucleotide sequence ID" value="NZ_UHFF01000002.1"/>
</dbReference>
<dbReference type="EMBL" id="UHFF01000002">
    <property type="protein sequence ID" value="SUN45544.1"/>
    <property type="molecule type" value="Genomic_DNA"/>
</dbReference>
<dbReference type="Pfam" id="PF00581">
    <property type="entry name" value="Rhodanese"/>
    <property type="match status" value="1"/>
</dbReference>
<dbReference type="CDD" id="cd00158">
    <property type="entry name" value="RHOD"/>
    <property type="match status" value="1"/>
</dbReference>
<organism evidence="3 4">
    <name type="scientific">Streptococcus equi subsp. equi</name>
    <dbReference type="NCBI Taxonomy" id="148942"/>
    <lineage>
        <taxon>Bacteria</taxon>
        <taxon>Bacillati</taxon>
        <taxon>Bacillota</taxon>
        <taxon>Bacilli</taxon>
        <taxon>Lactobacillales</taxon>
        <taxon>Streptococcaceae</taxon>
        <taxon>Streptococcus</taxon>
    </lineage>
</organism>
<dbReference type="PANTHER" id="PTHR43031">
    <property type="entry name" value="FAD-DEPENDENT OXIDOREDUCTASE"/>
    <property type="match status" value="1"/>
</dbReference>
<name>A0A380JND2_9STRE</name>
<dbReference type="SMART" id="SM00450">
    <property type="entry name" value="RHOD"/>
    <property type="match status" value="1"/>
</dbReference>
<reference evidence="3 4" key="1">
    <citation type="submission" date="2018-06" db="EMBL/GenBank/DDBJ databases">
        <authorList>
            <consortium name="Pathogen Informatics"/>
            <person name="Doyle S."/>
        </authorList>
    </citation>
    <scope>NUCLEOTIDE SEQUENCE [LARGE SCALE GENOMIC DNA]</scope>
    <source>
        <strain evidence="3 4">NCTC12092</strain>
    </source>
</reference>
<accession>A0A380JND2</accession>
<dbReference type="Proteomes" id="UP000254461">
    <property type="component" value="Unassembled WGS sequence"/>
</dbReference>
<dbReference type="InterPro" id="IPR001763">
    <property type="entry name" value="Rhodanese-like_dom"/>
</dbReference>
<keyword evidence="1" id="KW-1133">Transmembrane helix</keyword>
<feature type="transmembrane region" description="Helical" evidence="1">
    <location>
        <begin position="6"/>
        <end position="24"/>
    </location>
</feature>
<dbReference type="Gene3D" id="3.40.250.10">
    <property type="entry name" value="Rhodanese-like domain"/>
    <property type="match status" value="1"/>
</dbReference>
<gene>
    <name evidence="3" type="ORF">NCTC12092_00541</name>
</gene>
<feature type="domain" description="Rhodanese" evidence="2">
    <location>
        <begin position="41"/>
        <end position="126"/>
    </location>
</feature>
<proteinExistence type="predicted"/>
<evidence type="ECO:0000259" key="2">
    <source>
        <dbReference type="PROSITE" id="PS50206"/>
    </source>
</evidence>
<evidence type="ECO:0000313" key="3">
    <source>
        <dbReference type="EMBL" id="SUN45544.1"/>
    </source>
</evidence>
<evidence type="ECO:0000256" key="1">
    <source>
        <dbReference type="SAM" id="Phobius"/>
    </source>
</evidence>
<protein>
    <submittedName>
        <fullName evidence="3">Membrane protein</fullName>
    </submittedName>
</protein>
<keyword evidence="1" id="KW-0812">Transmembrane</keyword>